<accession>A0A146LPH4</accession>
<gene>
    <name evidence="1" type="ORF">g.20353</name>
</gene>
<name>A0A146LPH4_LYGHE</name>
<dbReference type="AlphaFoldDB" id="A0A146LPH4"/>
<evidence type="ECO:0000313" key="1">
    <source>
        <dbReference type="EMBL" id="JAQ09055.1"/>
    </source>
</evidence>
<dbReference type="EMBL" id="GDHC01009574">
    <property type="protein sequence ID" value="JAQ09055.1"/>
    <property type="molecule type" value="Transcribed_RNA"/>
</dbReference>
<sequence>MNHFTDTQDTHLYAGDGSPPAKQHDLHYLEEMMDFFKFSHVDSSKYQGTVVFRVQMPDKTTCIRSIQIDPDSGVQVYNTIPPGARISCDCSCNSDVFRDIYYNT</sequence>
<organism evidence="1">
    <name type="scientific">Lygus hesperus</name>
    <name type="common">Western plant bug</name>
    <dbReference type="NCBI Taxonomy" id="30085"/>
    <lineage>
        <taxon>Eukaryota</taxon>
        <taxon>Metazoa</taxon>
        <taxon>Ecdysozoa</taxon>
        <taxon>Arthropoda</taxon>
        <taxon>Hexapoda</taxon>
        <taxon>Insecta</taxon>
        <taxon>Pterygota</taxon>
        <taxon>Neoptera</taxon>
        <taxon>Paraneoptera</taxon>
        <taxon>Hemiptera</taxon>
        <taxon>Heteroptera</taxon>
        <taxon>Panheteroptera</taxon>
        <taxon>Cimicomorpha</taxon>
        <taxon>Miridae</taxon>
        <taxon>Mirini</taxon>
        <taxon>Lygus</taxon>
    </lineage>
</organism>
<reference evidence="1" key="1">
    <citation type="journal article" date="2016" name="Gigascience">
        <title>De novo construction of an expanded transcriptome assembly for the western tarnished plant bug, Lygus hesperus.</title>
        <authorList>
            <person name="Tassone E.E."/>
            <person name="Geib S.M."/>
            <person name="Hall B."/>
            <person name="Fabrick J.A."/>
            <person name="Brent C.S."/>
            <person name="Hull J.J."/>
        </authorList>
    </citation>
    <scope>NUCLEOTIDE SEQUENCE</scope>
</reference>
<proteinExistence type="predicted"/>
<protein>
    <submittedName>
        <fullName evidence="1">Uncharacterized protein</fullName>
    </submittedName>
</protein>